<dbReference type="InterPro" id="IPR001387">
    <property type="entry name" value="Cro/C1-type_HTH"/>
</dbReference>
<keyword evidence="5" id="KW-1185">Reference proteome</keyword>
<evidence type="ECO:0000313" key="4">
    <source>
        <dbReference type="Proteomes" id="UP000013750"/>
    </source>
</evidence>
<proteinExistence type="predicted"/>
<reference evidence="2 4" key="1">
    <citation type="submission" date="2013-02" db="EMBL/GenBank/DDBJ databases">
        <title>The Genome Sequence of Enterococcus gilvus ATCC BAA-350.</title>
        <authorList>
            <consortium name="The Broad Institute Genome Sequencing Platform"/>
            <consortium name="The Broad Institute Genome Sequencing Center for Infectious Disease"/>
            <person name="Earl A.M."/>
            <person name="Gilmore M.S."/>
            <person name="Lebreton F."/>
            <person name="Walker B."/>
            <person name="Young S.K."/>
            <person name="Zeng Q."/>
            <person name="Gargeya S."/>
            <person name="Fitzgerald M."/>
            <person name="Haas B."/>
            <person name="Abouelleil A."/>
            <person name="Alvarado L."/>
            <person name="Arachchi H.M."/>
            <person name="Berlin A.M."/>
            <person name="Chapman S.B."/>
            <person name="Dewar J."/>
            <person name="Goldberg J."/>
            <person name="Griggs A."/>
            <person name="Gujja S."/>
            <person name="Hansen M."/>
            <person name="Howarth C."/>
            <person name="Imamovic A."/>
            <person name="Larimer J."/>
            <person name="McCowan C."/>
            <person name="Murphy C."/>
            <person name="Neiman D."/>
            <person name="Pearson M."/>
            <person name="Priest M."/>
            <person name="Roberts A."/>
            <person name="Saif S."/>
            <person name="Shea T."/>
            <person name="Sisk P."/>
            <person name="Sykes S."/>
            <person name="Wortman J."/>
            <person name="Nusbaum C."/>
            <person name="Birren B."/>
        </authorList>
    </citation>
    <scope>NUCLEOTIDE SEQUENCE [LARGE SCALE GENOMIC DNA]</scope>
    <source>
        <strain evidence="2 4">ATCC BAA-350</strain>
    </source>
</reference>
<protein>
    <recommendedName>
        <fullName evidence="1">HTH cro/C1-type domain-containing protein</fullName>
    </recommendedName>
</protein>
<dbReference type="Proteomes" id="UP000014160">
    <property type="component" value="Unassembled WGS sequence"/>
</dbReference>
<dbReference type="OrthoDB" id="2168837at2"/>
<dbReference type="SUPFAM" id="SSF47413">
    <property type="entry name" value="lambda repressor-like DNA-binding domains"/>
    <property type="match status" value="1"/>
</dbReference>
<dbReference type="SMART" id="SM00530">
    <property type="entry name" value="HTH_XRE"/>
    <property type="match status" value="1"/>
</dbReference>
<name>R2VER8_9ENTE</name>
<dbReference type="Gene3D" id="1.10.260.40">
    <property type="entry name" value="lambda repressor-like DNA-binding domains"/>
    <property type="match status" value="1"/>
</dbReference>
<dbReference type="PATRIC" id="fig|1158614.3.peg.2165"/>
<reference evidence="3 5" key="2">
    <citation type="submission" date="2013-03" db="EMBL/GenBank/DDBJ databases">
        <title>The Genome Sequence of Enterococcus gilvus ATCC BAA-350 (PacBio/Illumina hybrid assembly).</title>
        <authorList>
            <consortium name="The Broad Institute Genomics Platform"/>
            <consortium name="The Broad Institute Genome Sequencing Center for Infectious Disease"/>
            <person name="Earl A."/>
            <person name="Russ C."/>
            <person name="Gilmore M."/>
            <person name="Surin D."/>
            <person name="Walker B."/>
            <person name="Young S."/>
            <person name="Zeng Q."/>
            <person name="Gargeya S."/>
            <person name="Fitzgerald M."/>
            <person name="Haas B."/>
            <person name="Abouelleil A."/>
            <person name="Allen A.W."/>
            <person name="Alvarado L."/>
            <person name="Arachchi H.M."/>
            <person name="Berlin A.M."/>
            <person name="Chapman S.B."/>
            <person name="Gainer-Dewar J."/>
            <person name="Goldberg J."/>
            <person name="Griggs A."/>
            <person name="Gujja S."/>
            <person name="Hansen M."/>
            <person name="Howarth C."/>
            <person name="Imamovic A."/>
            <person name="Ireland A."/>
            <person name="Larimer J."/>
            <person name="McCowan C."/>
            <person name="Murphy C."/>
            <person name="Pearson M."/>
            <person name="Poon T.W."/>
            <person name="Priest M."/>
            <person name="Roberts A."/>
            <person name="Saif S."/>
            <person name="Shea T."/>
            <person name="Sisk P."/>
            <person name="Sykes S."/>
            <person name="Wortman J."/>
            <person name="Nusbaum C."/>
            <person name="Birren B."/>
        </authorList>
    </citation>
    <scope>NUCLEOTIDE SEQUENCE [LARGE SCALE GENOMIC DNA]</scope>
    <source>
        <strain evidence="3 5">ATCC BAA-350</strain>
    </source>
</reference>
<dbReference type="eggNOG" id="COG2944">
    <property type="taxonomic scope" value="Bacteria"/>
</dbReference>
<feature type="domain" description="HTH cro/C1-type" evidence="1">
    <location>
        <begin position="13"/>
        <end position="69"/>
    </location>
</feature>
<dbReference type="Pfam" id="PF01381">
    <property type="entry name" value="HTH_3"/>
    <property type="match status" value="1"/>
</dbReference>
<accession>R2VER8</accession>
<dbReference type="HOGENOM" id="CLU_1445596_0_0_9"/>
<organism evidence="2 4">
    <name type="scientific">Enterococcus gilvus ATCC BAA-350</name>
    <dbReference type="NCBI Taxonomy" id="1158614"/>
    <lineage>
        <taxon>Bacteria</taxon>
        <taxon>Bacillati</taxon>
        <taxon>Bacillota</taxon>
        <taxon>Bacilli</taxon>
        <taxon>Lactobacillales</taxon>
        <taxon>Enterococcaceae</taxon>
        <taxon>Enterococcus</taxon>
    </lineage>
</organism>
<dbReference type="GO" id="GO:0003677">
    <property type="term" value="F:DNA binding"/>
    <property type="evidence" value="ECO:0007669"/>
    <property type="project" value="InterPro"/>
</dbReference>
<sequence length="187" mass="21536">MDENQKKEIGKRIRAIRTKNGLTMQKFGELFNPPASKSIVSRWEKGISIPSNERIKTLSDKFHVSTLYLLEGEKTIKDLFPNKELDDYIKGRGNSPSPVNLDSVFQNTFKDEVISFFSSLDVSQLSVIQLIYLSSAIEPLKANYNDDYLYMYNSIFDTLDKLPSNLKREELNTLIQNIQNDVRNFLS</sequence>
<dbReference type="RefSeq" id="WP_010780547.1">
    <property type="nucleotide sequence ID" value="NZ_ASWH01000001.1"/>
</dbReference>
<dbReference type="InterPro" id="IPR010982">
    <property type="entry name" value="Lambda_DNA-bd_dom_sf"/>
</dbReference>
<comment type="caution">
    <text evidence="2">The sequence shown here is derived from an EMBL/GenBank/DDBJ whole genome shotgun (WGS) entry which is preliminary data.</text>
</comment>
<dbReference type="AlphaFoldDB" id="R2VER8"/>
<evidence type="ECO:0000259" key="1">
    <source>
        <dbReference type="PROSITE" id="PS50943"/>
    </source>
</evidence>
<evidence type="ECO:0000313" key="2">
    <source>
        <dbReference type="EMBL" id="EOI56255.1"/>
    </source>
</evidence>
<dbReference type="EMBL" id="ASWH01000001">
    <property type="protein sequence ID" value="EOW82495.1"/>
    <property type="molecule type" value="Genomic_DNA"/>
</dbReference>
<dbReference type="EMBL" id="AJDQ01000007">
    <property type="protein sequence ID" value="EOI56255.1"/>
    <property type="molecule type" value="Genomic_DNA"/>
</dbReference>
<evidence type="ECO:0000313" key="5">
    <source>
        <dbReference type="Proteomes" id="UP000014160"/>
    </source>
</evidence>
<dbReference type="PROSITE" id="PS50943">
    <property type="entry name" value="HTH_CROC1"/>
    <property type="match status" value="1"/>
</dbReference>
<dbReference type="Proteomes" id="UP000013750">
    <property type="component" value="Unassembled WGS sequence"/>
</dbReference>
<evidence type="ECO:0000313" key="3">
    <source>
        <dbReference type="EMBL" id="EOW82495.1"/>
    </source>
</evidence>
<gene>
    <name evidence="3" type="ORF">I592_01814</name>
    <name evidence="2" type="ORF">UKC_02153</name>
</gene>
<dbReference type="CDD" id="cd00093">
    <property type="entry name" value="HTH_XRE"/>
    <property type="match status" value="1"/>
</dbReference>